<dbReference type="PROSITE" id="PS51257">
    <property type="entry name" value="PROKAR_LIPOPROTEIN"/>
    <property type="match status" value="1"/>
</dbReference>
<dbReference type="RefSeq" id="WP_331212092.1">
    <property type="nucleotide sequence ID" value="NZ_JAZGQK010000001.1"/>
</dbReference>
<sequence>MRTLRIAAVVLVAGLALAACDGSTPPDQPEGTQMTSPAQPEPTGAAPGPAGPGVPSGPPSTSTGPTRGVPPSAGSAITLTGVVREGVEHGCYLLDNYLLVGGPREVITAGGRVTVTGRVQADLMTTCQQGVPFMVETATRG</sequence>
<name>A0ABU7RKL0_9ACTN</name>
<evidence type="ECO:0008006" key="5">
    <source>
        <dbReference type="Google" id="ProtNLM"/>
    </source>
</evidence>
<evidence type="ECO:0000313" key="4">
    <source>
        <dbReference type="Proteomes" id="UP001332243"/>
    </source>
</evidence>
<accession>A0ABU7RKL0</accession>
<dbReference type="EMBL" id="JAZGQK010000001">
    <property type="protein sequence ID" value="MEE6256984.1"/>
    <property type="molecule type" value="Genomic_DNA"/>
</dbReference>
<comment type="caution">
    <text evidence="3">The sequence shown here is derived from an EMBL/GenBank/DDBJ whole genome shotgun (WGS) entry which is preliminary data.</text>
</comment>
<organism evidence="3 4">
    <name type="scientific">Plantactinospora sonchi</name>
    <dbReference type="NCBI Taxonomy" id="1544735"/>
    <lineage>
        <taxon>Bacteria</taxon>
        <taxon>Bacillati</taxon>
        <taxon>Actinomycetota</taxon>
        <taxon>Actinomycetes</taxon>
        <taxon>Micromonosporales</taxon>
        <taxon>Micromonosporaceae</taxon>
        <taxon>Plantactinospora</taxon>
    </lineage>
</organism>
<feature type="signal peptide" evidence="2">
    <location>
        <begin position="1"/>
        <end position="18"/>
    </location>
</feature>
<dbReference type="Proteomes" id="UP001332243">
    <property type="component" value="Unassembled WGS sequence"/>
</dbReference>
<feature type="compositionally biased region" description="Low complexity" evidence="1">
    <location>
        <begin position="59"/>
        <end position="72"/>
    </location>
</feature>
<protein>
    <recommendedName>
        <fullName evidence="5">Lipoprotein</fullName>
    </recommendedName>
</protein>
<gene>
    <name evidence="3" type="ORF">V1633_00590</name>
</gene>
<keyword evidence="4" id="KW-1185">Reference proteome</keyword>
<feature type="compositionally biased region" description="Low complexity" evidence="1">
    <location>
        <begin position="37"/>
        <end position="48"/>
    </location>
</feature>
<evidence type="ECO:0000256" key="2">
    <source>
        <dbReference type="SAM" id="SignalP"/>
    </source>
</evidence>
<feature type="compositionally biased region" description="Pro residues" evidence="1">
    <location>
        <begin position="49"/>
        <end position="58"/>
    </location>
</feature>
<evidence type="ECO:0000313" key="3">
    <source>
        <dbReference type="EMBL" id="MEE6256984.1"/>
    </source>
</evidence>
<feature type="region of interest" description="Disordered" evidence="1">
    <location>
        <begin position="22"/>
        <end position="75"/>
    </location>
</feature>
<keyword evidence="2" id="KW-0732">Signal</keyword>
<proteinExistence type="predicted"/>
<feature type="chain" id="PRO_5045215306" description="Lipoprotein" evidence="2">
    <location>
        <begin position="19"/>
        <end position="141"/>
    </location>
</feature>
<reference evidence="3 4" key="1">
    <citation type="submission" date="2024-01" db="EMBL/GenBank/DDBJ databases">
        <title>Genome insights into Plantactinospora sonchi sp. nov.</title>
        <authorList>
            <person name="Wang L."/>
        </authorList>
    </citation>
    <scope>NUCLEOTIDE SEQUENCE [LARGE SCALE GENOMIC DNA]</scope>
    <source>
        <strain evidence="3 4">NEAU-QY2</strain>
    </source>
</reference>
<evidence type="ECO:0000256" key="1">
    <source>
        <dbReference type="SAM" id="MobiDB-lite"/>
    </source>
</evidence>